<gene>
    <name evidence="9" type="ORF">G7Y89_g4634</name>
</gene>
<feature type="transmembrane region" description="Helical" evidence="7">
    <location>
        <begin position="33"/>
        <end position="52"/>
    </location>
</feature>
<keyword evidence="4 7" id="KW-0472">Membrane</keyword>
<feature type="region of interest" description="Disordered" evidence="6">
    <location>
        <begin position="306"/>
        <end position="339"/>
    </location>
</feature>
<feature type="transmembrane region" description="Helical" evidence="7">
    <location>
        <begin position="190"/>
        <end position="212"/>
    </location>
</feature>
<dbReference type="PANTHER" id="PTHR33048">
    <property type="entry name" value="PTH11-LIKE INTEGRAL MEMBRANE PROTEIN (AFU_ORTHOLOGUE AFUA_5G11245)"/>
    <property type="match status" value="1"/>
</dbReference>
<dbReference type="InterPro" id="IPR049326">
    <property type="entry name" value="Rhodopsin_dom_fungi"/>
</dbReference>
<dbReference type="OrthoDB" id="5342292at2759"/>
<feature type="transmembrane region" description="Helical" evidence="7">
    <location>
        <begin position="144"/>
        <end position="169"/>
    </location>
</feature>
<evidence type="ECO:0000256" key="2">
    <source>
        <dbReference type="ARBA" id="ARBA00022692"/>
    </source>
</evidence>
<comment type="similarity">
    <text evidence="5">Belongs to the SAT4 family.</text>
</comment>
<evidence type="ECO:0000313" key="10">
    <source>
        <dbReference type="Proteomes" id="UP000566819"/>
    </source>
</evidence>
<evidence type="ECO:0000256" key="4">
    <source>
        <dbReference type="ARBA" id="ARBA00023136"/>
    </source>
</evidence>
<dbReference type="InterPro" id="IPR052337">
    <property type="entry name" value="SAT4-like"/>
</dbReference>
<feature type="transmembrane region" description="Helical" evidence="7">
    <location>
        <begin position="224"/>
        <end position="245"/>
    </location>
</feature>
<dbReference type="GO" id="GO:0016020">
    <property type="term" value="C:membrane"/>
    <property type="evidence" value="ECO:0007669"/>
    <property type="project" value="UniProtKB-SubCell"/>
</dbReference>
<evidence type="ECO:0000256" key="7">
    <source>
        <dbReference type="SAM" id="Phobius"/>
    </source>
</evidence>
<feature type="compositionally biased region" description="Low complexity" evidence="6">
    <location>
        <begin position="329"/>
        <end position="339"/>
    </location>
</feature>
<feature type="transmembrane region" description="Helical" evidence="7">
    <location>
        <begin position="72"/>
        <end position="91"/>
    </location>
</feature>
<organism evidence="9 10">
    <name type="scientific">Cudoniella acicularis</name>
    <dbReference type="NCBI Taxonomy" id="354080"/>
    <lineage>
        <taxon>Eukaryota</taxon>
        <taxon>Fungi</taxon>
        <taxon>Dikarya</taxon>
        <taxon>Ascomycota</taxon>
        <taxon>Pezizomycotina</taxon>
        <taxon>Leotiomycetes</taxon>
        <taxon>Helotiales</taxon>
        <taxon>Tricladiaceae</taxon>
        <taxon>Cudoniella</taxon>
    </lineage>
</organism>
<accession>A0A8H4W4I8</accession>
<protein>
    <recommendedName>
        <fullName evidence="8">Rhodopsin domain-containing protein</fullName>
    </recommendedName>
</protein>
<dbReference type="AlphaFoldDB" id="A0A8H4W4I8"/>
<evidence type="ECO:0000259" key="8">
    <source>
        <dbReference type="Pfam" id="PF20684"/>
    </source>
</evidence>
<evidence type="ECO:0000256" key="5">
    <source>
        <dbReference type="ARBA" id="ARBA00038359"/>
    </source>
</evidence>
<dbReference type="Proteomes" id="UP000566819">
    <property type="component" value="Unassembled WGS sequence"/>
</dbReference>
<proteinExistence type="inferred from homology"/>
<keyword evidence="3 7" id="KW-1133">Transmembrane helix</keyword>
<evidence type="ECO:0000256" key="3">
    <source>
        <dbReference type="ARBA" id="ARBA00022989"/>
    </source>
</evidence>
<reference evidence="9 10" key="1">
    <citation type="submission" date="2020-03" db="EMBL/GenBank/DDBJ databases">
        <title>Draft Genome Sequence of Cudoniella acicularis.</title>
        <authorList>
            <person name="Buettner E."/>
            <person name="Kellner H."/>
        </authorList>
    </citation>
    <scope>NUCLEOTIDE SEQUENCE [LARGE SCALE GENOMIC DNA]</scope>
    <source>
        <strain evidence="9 10">DSM 108380</strain>
    </source>
</reference>
<evidence type="ECO:0000313" key="9">
    <source>
        <dbReference type="EMBL" id="KAF4633492.1"/>
    </source>
</evidence>
<dbReference type="PANTHER" id="PTHR33048:SF47">
    <property type="entry name" value="INTEGRAL MEMBRANE PROTEIN-RELATED"/>
    <property type="match status" value="1"/>
</dbReference>
<keyword evidence="2 7" id="KW-0812">Transmembrane</keyword>
<evidence type="ECO:0000256" key="6">
    <source>
        <dbReference type="SAM" id="MobiDB-lite"/>
    </source>
</evidence>
<keyword evidence="10" id="KW-1185">Reference proteome</keyword>
<sequence length="395" mass="43503">MSAQIPPGTDLSTIPAGIPPLGVTPNFVDPPSLAHVVLGVNITFMILATLAVTGRLITNVTKKRVTGLDDSFCFLAFVGAVGYSALVFHTIKFNRHQWDIPLSWFDASYFKKSCFTQRHSLQKVSILLLYSRIFVASNSRNMIYLIYLGILASFCFYIPNIILASWYCAPHIGESWNLETALRCKDTERWYLAQAVLIVLLDLYIFILPLPTLLKLNMSRNRRISVLLVFMTALLAIIAAIATLANRPTLLNTADQTWYGSVAIVCSSVENYVAIIVSSAPALSCFLKVYIVDTAFYNTLRSRFLSTTSGGSKDQSKKSWPASRPEIVKNSSESSSKLNSTNEYVNLDNVSGTEFHSQVQTGAPAAGSRTQNGILRSVDVTQGFEDREHGGGYAV</sequence>
<evidence type="ECO:0000256" key="1">
    <source>
        <dbReference type="ARBA" id="ARBA00004141"/>
    </source>
</evidence>
<dbReference type="Pfam" id="PF20684">
    <property type="entry name" value="Fung_rhodopsin"/>
    <property type="match status" value="1"/>
</dbReference>
<name>A0A8H4W4I8_9HELO</name>
<comment type="subcellular location">
    <subcellularLocation>
        <location evidence="1">Membrane</location>
        <topology evidence="1">Multi-pass membrane protein</topology>
    </subcellularLocation>
</comment>
<feature type="domain" description="Rhodopsin" evidence="8">
    <location>
        <begin position="55"/>
        <end position="287"/>
    </location>
</feature>
<comment type="caution">
    <text evidence="9">The sequence shown here is derived from an EMBL/GenBank/DDBJ whole genome shotgun (WGS) entry which is preliminary data.</text>
</comment>
<dbReference type="EMBL" id="JAAMPI010000255">
    <property type="protein sequence ID" value="KAF4633492.1"/>
    <property type="molecule type" value="Genomic_DNA"/>
</dbReference>